<dbReference type="PANTHER" id="PTHR11439:SF515">
    <property type="entry name" value="GAG-POL POLYPROTEIN"/>
    <property type="match status" value="1"/>
</dbReference>
<dbReference type="OrthoDB" id="543212at2759"/>
<dbReference type="Proteomes" id="UP000326396">
    <property type="component" value="Linkage Group LG12"/>
</dbReference>
<dbReference type="Pfam" id="PF07727">
    <property type="entry name" value="RVT_2"/>
    <property type="match status" value="1"/>
</dbReference>
<dbReference type="InterPro" id="IPR043502">
    <property type="entry name" value="DNA/RNA_pol_sf"/>
</dbReference>
<dbReference type="PANTHER" id="PTHR11439">
    <property type="entry name" value="GAG-POL-RELATED RETROTRANSPOSON"/>
    <property type="match status" value="1"/>
</dbReference>
<dbReference type="SUPFAM" id="SSF56672">
    <property type="entry name" value="DNA/RNA polymerases"/>
    <property type="match status" value="1"/>
</dbReference>
<reference evidence="3 4" key="1">
    <citation type="submission" date="2019-05" db="EMBL/GenBank/DDBJ databases">
        <title>Mikania micrantha, genome provides insights into the molecular mechanism of rapid growth.</title>
        <authorList>
            <person name="Liu B."/>
        </authorList>
    </citation>
    <scope>NUCLEOTIDE SEQUENCE [LARGE SCALE GENOMIC DNA]</scope>
    <source>
        <strain evidence="3">NLD-2019</strain>
        <tissue evidence="3">Leaf</tissue>
    </source>
</reference>
<protein>
    <recommendedName>
        <fullName evidence="2">Reverse transcriptase Ty1/copia-type domain-containing protein</fullName>
    </recommendedName>
</protein>
<dbReference type="AlphaFoldDB" id="A0A5N6PKN7"/>
<dbReference type="CDD" id="cd09272">
    <property type="entry name" value="RNase_HI_RT_Ty1"/>
    <property type="match status" value="1"/>
</dbReference>
<comment type="caution">
    <text evidence="3">The sequence shown here is derived from an EMBL/GenBank/DDBJ whole genome shotgun (WGS) entry which is preliminary data.</text>
</comment>
<keyword evidence="4" id="KW-1185">Reference proteome</keyword>
<feature type="region of interest" description="Disordered" evidence="1">
    <location>
        <begin position="115"/>
        <end position="137"/>
    </location>
</feature>
<feature type="region of interest" description="Disordered" evidence="1">
    <location>
        <begin position="25"/>
        <end position="102"/>
    </location>
</feature>
<accession>A0A5N6PKN7</accession>
<name>A0A5N6PKN7_9ASTR</name>
<feature type="compositionally biased region" description="Low complexity" evidence="1">
    <location>
        <begin position="81"/>
        <end position="96"/>
    </location>
</feature>
<organism evidence="3 4">
    <name type="scientific">Mikania micrantha</name>
    <name type="common">bitter vine</name>
    <dbReference type="NCBI Taxonomy" id="192012"/>
    <lineage>
        <taxon>Eukaryota</taxon>
        <taxon>Viridiplantae</taxon>
        <taxon>Streptophyta</taxon>
        <taxon>Embryophyta</taxon>
        <taxon>Tracheophyta</taxon>
        <taxon>Spermatophyta</taxon>
        <taxon>Magnoliopsida</taxon>
        <taxon>eudicotyledons</taxon>
        <taxon>Gunneridae</taxon>
        <taxon>Pentapetalae</taxon>
        <taxon>asterids</taxon>
        <taxon>campanulids</taxon>
        <taxon>Asterales</taxon>
        <taxon>Asteraceae</taxon>
        <taxon>Asteroideae</taxon>
        <taxon>Heliantheae alliance</taxon>
        <taxon>Eupatorieae</taxon>
        <taxon>Mikania</taxon>
    </lineage>
</organism>
<proteinExistence type="predicted"/>
<sequence length="835" mass="94584">MYDVEGRRVVVSWDVVFNETQGWDWNKNQDQDYSSQADFVIRPTTLEDDPSNSERGRQTSDFSSPARPEVGSPAQRNSPLFTGETSSSSTGSSFSSPKSIVAGRGPMLQESATRIYGSSDPSVAESETYDDTPPQGTKSLHEIYELLLTEGEPTSYKEAAGNKEWERAMETELASIEKNHTWELTNLPSGHRPIGLKWVYKIKRNASGDITRHKARLVAKGYIQQFGVDYEEVFAPVARLETVRLILALAAQRCWDVHHLDVKTAFLHGELKEEVFVSQPEGYVKKGKERMVYKLSKALYGLKQAPRAWNTKLDSVLKECDFQKCKLEQAVYVKRSREGSLLVGIYVDDLIVTGTSIELIERFKRQMERRFEMSDLGPLSYYLGLEVMQEEDGIKIKQSSYAKKILQQEGMWECNPTKYPMEPGLKLAKDDGSNLVDATTYRRTVGCLRYLTHSRPDLAYSVGYVSRYMQAPRSTHAQAVKQILRYIKGTTDLGIHYKKNRSNSLIGFSDSSLLADSDDGKGTTGLVFYFDDGPISWCSQKQPTVALSSCESEFMAATMATCQAIWLQGLLAEITGAREEVIVIRVDNKSVIDLMKNLVFHGRSKHIDRKYHFIRECVEKKKIKVEYVSGDQQLADILTKALPRIKFTEMREVLGVKLMERDSFSLFNCKFSINSLLEKGFPIHCAFVIRFDFFDLVPIASGGMGCTTGEVTTDQHVVTFETKNNINNLETPINCEGHDLLTHDWHLKLKTDGQHKLEQSTMSLQNRPFQATISDYKQSLQFQNINGCNIEVKLTKKSLDVVESAGILRKVDLTRTVKYFKLEVVKLTLWVHVDP</sequence>
<dbReference type="InterPro" id="IPR013103">
    <property type="entry name" value="RVT_2"/>
</dbReference>
<evidence type="ECO:0000313" key="4">
    <source>
        <dbReference type="Proteomes" id="UP000326396"/>
    </source>
</evidence>
<evidence type="ECO:0000259" key="2">
    <source>
        <dbReference type="Pfam" id="PF07727"/>
    </source>
</evidence>
<feature type="compositionally biased region" description="Polar residues" evidence="1">
    <location>
        <begin position="25"/>
        <end position="37"/>
    </location>
</feature>
<evidence type="ECO:0000313" key="3">
    <source>
        <dbReference type="EMBL" id="KAD6454998.1"/>
    </source>
</evidence>
<evidence type="ECO:0000256" key="1">
    <source>
        <dbReference type="SAM" id="MobiDB-lite"/>
    </source>
</evidence>
<feature type="domain" description="Reverse transcriptase Ty1/copia-type" evidence="2">
    <location>
        <begin position="179"/>
        <end position="422"/>
    </location>
</feature>
<dbReference type="EMBL" id="SZYD01000004">
    <property type="protein sequence ID" value="KAD6454998.1"/>
    <property type="molecule type" value="Genomic_DNA"/>
</dbReference>
<gene>
    <name evidence="3" type="ORF">E3N88_09704</name>
</gene>